<protein>
    <recommendedName>
        <fullName evidence="12">SRCR domain-containing protein</fullName>
    </recommendedName>
</protein>
<feature type="region of interest" description="Disordered" evidence="10">
    <location>
        <begin position="1507"/>
        <end position="1529"/>
    </location>
</feature>
<feature type="domain" description="SRCR" evidence="12">
    <location>
        <begin position="482"/>
        <end position="589"/>
    </location>
</feature>
<evidence type="ECO:0000256" key="3">
    <source>
        <dbReference type="ARBA" id="ARBA00022692"/>
    </source>
</evidence>
<dbReference type="SUPFAM" id="SSF52058">
    <property type="entry name" value="L domain-like"/>
    <property type="match status" value="1"/>
</dbReference>
<evidence type="ECO:0000256" key="5">
    <source>
        <dbReference type="ARBA" id="ARBA00022737"/>
    </source>
</evidence>
<feature type="compositionally biased region" description="Polar residues" evidence="10">
    <location>
        <begin position="823"/>
        <end position="833"/>
    </location>
</feature>
<keyword evidence="7 11" id="KW-0472">Membrane</keyword>
<reference evidence="13 14" key="1">
    <citation type="journal article" date="2007" name="Science">
        <title>The Chlamydomonas genome reveals the evolution of key animal and plant functions.</title>
        <authorList>
            <person name="Merchant S.S."/>
            <person name="Prochnik S.E."/>
            <person name="Vallon O."/>
            <person name="Harris E.H."/>
            <person name="Karpowicz S.J."/>
            <person name="Witman G.B."/>
            <person name="Terry A."/>
            <person name="Salamov A."/>
            <person name="Fritz-Laylin L.K."/>
            <person name="Marechal-Drouard L."/>
            <person name="Marshall W.F."/>
            <person name="Qu L.H."/>
            <person name="Nelson D.R."/>
            <person name="Sanderfoot A.A."/>
            <person name="Spalding M.H."/>
            <person name="Kapitonov V.V."/>
            <person name="Ren Q."/>
            <person name="Ferris P."/>
            <person name="Lindquist E."/>
            <person name="Shapiro H."/>
            <person name="Lucas S.M."/>
            <person name="Grimwood J."/>
            <person name="Schmutz J."/>
            <person name="Cardol P."/>
            <person name="Cerutti H."/>
            <person name="Chanfreau G."/>
            <person name="Chen C.L."/>
            <person name="Cognat V."/>
            <person name="Croft M.T."/>
            <person name="Dent R."/>
            <person name="Dutcher S."/>
            <person name="Fernandez E."/>
            <person name="Fukuzawa H."/>
            <person name="Gonzalez-Ballester D."/>
            <person name="Gonzalez-Halphen D."/>
            <person name="Hallmann A."/>
            <person name="Hanikenne M."/>
            <person name="Hippler M."/>
            <person name="Inwood W."/>
            <person name="Jabbari K."/>
            <person name="Kalanon M."/>
            <person name="Kuras R."/>
            <person name="Lefebvre P.A."/>
            <person name="Lemaire S.D."/>
            <person name="Lobanov A.V."/>
            <person name="Lohr M."/>
            <person name="Manuell A."/>
            <person name="Meier I."/>
            <person name="Mets L."/>
            <person name="Mittag M."/>
            <person name="Mittelmeier T."/>
            <person name="Moroney J.V."/>
            <person name="Moseley J."/>
            <person name="Napoli C."/>
            <person name="Nedelcu A.M."/>
            <person name="Niyogi K."/>
            <person name="Novoselov S.V."/>
            <person name="Paulsen I.T."/>
            <person name="Pazour G."/>
            <person name="Purton S."/>
            <person name="Ral J.P."/>
            <person name="Riano-Pachon D.M."/>
            <person name="Riekhof W."/>
            <person name="Rymarquis L."/>
            <person name="Schroda M."/>
            <person name="Stern D."/>
            <person name="Umen J."/>
            <person name="Willows R."/>
            <person name="Wilson N."/>
            <person name="Zimmer S.L."/>
            <person name="Allmer J."/>
            <person name="Balk J."/>
            <person name="Bisova K."/>
            <person name="Chen C.J."/>
            <person name="Elias M."/>
            <person name="Gendler K."/>
            <person name="Hauser C."/>
            <person name="Lamb M.R."/>
            <person name="Ledford H."/>
            <person name="Long J.C."/>
            <person name="Minagawa J."/>
            <person name="Page M.D."/>
            <person name="Pan J."/>
            <person name="Pootakham W."/>
            <person name="Roje S."/>
            <person name="Rose A."/>
            <person name="Stahlberg E."/>
            <person name="Terauchi A.M."/>
            <person name="Yang P."/>
            <person name="Ball S."/>
            <person name="Bowler C."/>
            <person name="Dieckmann C.L."/>
            <person name="Gladyshev V.N."/>
            <person name="Green P."/>
            <person name="Jorgensen R."/>
            <person name="Mayfield S."/>
            <person name="Mueller-Roeber B."/>
            <person name="Rajamani S."/>
            <person name="Sayre R.T."/>
            <person name="Brokstein P."/>
            <person name="Dubchak I."/>
            <person name="Goodstein D."/>
            <person name="Hornick L."/>
            <person name="Huang Y.W."/>
            <person name="Jhaveri J."/>
            <person name="Luo Y."/>
            <person name="Martinez D."/>
            <person name="Ngau W.C."/>
            <person name="Otillar B."/>
            <person name="Poliakov A."/>
            <person name="Porter A."/>
            <person name="Szajkowski L."/>
            <person name="Werner G."/>
            <person name="Zhou K."/>
            <person name="Grigoriev I.V."/>
            <person name="Rokhsar D.S."/>
            <person name="Grossman A.R."/>
        </authorList>
    </citation>
    <scope>NUCLEOTIDE SEQUENCE [LARGE SCALE GENOMIC DNA]</scope>
    <source>
        <strain evidence="14">CC-503</strain>
    </source>
</reference>
<feature type="region of interest" description="Disordered" evidence="10">
    <location>
        <begin position="1890"/>
        <end position="1991"/>
    </location>
</feature>
<feature type="compositionally biased region" description="Low complexity" evidence="10">
    <location>
        <begin position="1069"/>
        <end position="1079"/>
    </location>
</feature>
<name>A0A2K3DTV2_CHLRE</name>
<feature type="region of interest" description="Disordered" evidence="10">
    <location>
        <begin position="819"/>
        <end position="859"/>
    </location>
</feature>
<dbReference type="GeneID" id="66053122"/>
<feature type="region of interest" description="Disordered" evidence="10">
    <location>
        <begin position="56"/>
        <end position="98"/>
    </location>
</feature>
<dbReference type="Gene3D" id="3.10.250.10">
    <property type="entry name" value="SRCR-like domain"/>
    <property type="match status" value="1"/>
</dbReference>
<accession>A0A2K3DTV2</accession>
<keyword evidence="8" id="KW-1015">Disulfide bond</keyword>
<keyword evidence="14" id="KW-1185">Reference proteome</keyword>
<dbReference type="ExpressionAtlas" id="A0A2K3DTV2">
    <property type="expression patterns" value="baseline"/>
</dbReference>
<keyword evidence="9" id="KW-0325">Glycoprotein</keyword>
<feature type="compositionally biased region" description="Pro residues" evidence="10">
    <location>
        <begin position="1080"/>
        <end position="1099"/>
    </location>
</feature>
<feature type="transmembrane region" description="Helical" evidence="11">
    <location>
        <begin position="1741"/>
        <end position="1762"/>
    </location>
</feature>
<organism evidence="13 14">
    <name type="scientific">Chlamydomonas reinhardtii</name>
    <name type="common">Chlamydomonas smithii</name>
    <dbReference type="NCBI Taxonomy" id="3055"/>
    <lineage>
        <taxon>Eukaryota</taxon>
        <taxon>Viridiplantae</taxon>
        <taxon>Chlorophyta</taxon>
        <taxon>core chlorophytes</taxon>
        <taxon>Chlorophyceae</taxon>
        <taxon>CS clade</taxon>
        <taxon>Chlamydomonadales</taxon>
        <taxon>Chlamydomonadaceae</taxon>
        <taxon>Chlamydomonas</taxon>
    </lineage>
</organism>
<dbReference type="Proteomes" id="UP000006906">
    <property type="component" value="Chromosome 4"/>
</dbReference>
<feature type="region of interest" description="Disordered" evidence="10">
    <location>
        <begin position="784"/>
        <end position="803"/>
    </location>
</feature>
<feature type="region of interest" description="Disordered" evidence="10">
    <location>
        <begin position="1614"/>
        <end position="1643"/>
    </location>
</feature>
<comment type="subcellular location">
    <subcellularLocation>
        <location evidence="2">Cytoplasm</location>
        <location evidence="2">Cytoskeleton</location>
        <location evidence="2">Cilium axoneme</location>
    </subcellularLocation>
    <subcellularLocation>
        <location evidence="1">Membrane</location>
        <topology evidence="1">Single-pass membrane protein</topology>
    </subcellularLocation>
</comment>
<dbReference type="Gramene" id="PNW83961">
    <property type="protein sequence ID" value="PNW83961"/>
    <property type="gene ID" value="CHLRE_04g214000v5"/>
</dbReference>
<feature type="region of interest" description="Disordered" evidence="10">
    <location>
        <begin position="2199"/>
        <end position="2238"/>
    </location>
</feature>
<keyword evidence="5" id="KW-0677">Repeat</keyword>
<dbReference type="Pfam" id="PF00530">
    <property type="entry name" value="SRCR"/>
    <property type="match status" value="1"/>
</dbReference>
<feature type="compositionally biased region" description="Pro residues" evidence="10">
    <location>
        <begin position="58"/>
        <end position="80"/>
    </location>
</feature>
<evidence type="ECO:0000313" key="14">
    <source>
        <dbReference type="Proteomes" id="UP000006906"/>
    </source>
</evidence>
<dbReference type="STRING" id="3055.A0A2K3DTV2"/>
<dbReference type="GO" id="GO:0005930">
    <property type="term" value="C:axoneme"/>
    <property type="evidence" value="ECO:0007669"/>
    <property type="project" value="UniProtKB-SubCell"/>
</dbReference>
<evidence type="ECO:0000256" key="6">
    <source>
        <dbReference type="ARBA" id="ARBA00022989"/>
    </source>
</evidence>
<evidence type="ECO:0000259" key="12">
    <source>
        <dbReference type="PROSITE" id="PS50287"/>
    </source>
</evidence>
<dbReference type="PRINTS" id="PR00258">
    <property type="entry name" value="SPERACTRCPTR"/>
</dbReference>
<feature type="region of interest" description="Disordered" evidence="10">
    <location>
        <begin position="1364"/>
        <end position="1400"/>
    </location>
</feature>
<evidence type="ECO:0000256" key="2">
    <source>
        <dbReference type="ARBA" id="ARBA00004430"/>
    </source>
</evidence>
<evidence type="ECO:0000256" key="9">
    <source>
        <dbReference type="ARBA" id="ARBA00023180"/>
    </source>
</evidence>
<evidence type="ECO:0000256" key="1">
    <source>
        <dbReference type="ARBA" id="ARBA00004167"/>
    </source>
</evidence>
<gene>
    <name evidence="13" type="ORF">CHLRE_04g214000v5</name>
</gene>
<feature type="compositionally biased region" description="Gly residues" evidence="10">
    <location>
        <begin position="1921"/>
        <end position="1942"/>
    </location>
</feature>
<dbReference type="PANTHER" id="PTHR48125">
    <property type="entry name" value="LP07818P1"/>
    <property type="match status" value="1"/>
</dbReference>
<dbReference type="InterPro" id="IPR036772">
    <property type="entry name" value="SRCR-like_dom_sf"/>
</dbReference>
<dbReference type="PROSITE" id="PS50287">
    <property type="entry name" value="SRCR_2"/>
    <property type="match status" value="1"/>
</dbReference>
<feature type="compositionally biased region" description="Basic and acidic residues" evidence="10">
    <location>
        <begin position="1903"/>
        <end position="1916"/>
    </location>
</feature>
<evidence type="ECO:0000256" key="10">
    <source>
        <dbReference type="SAM" id="MobiDB-lite"/>
    </source>
</evidence>
<dbReference type="OrthoDB" id="547291at2759"/>
<sequence length="2238" mass="234198">MWSARWLQQHYWRCSHRRRWSGDRPAKSFIAAAVKFLYLAAMMIALPVAAQVPSTSRFPPPPFSRSPAPPSPQPPRPPSPAANSSVQSEALAPSPSALDSTYSDYSDLLEELVSSLPVPTATAGDATAYEQAGLASPAARYCASLSASLDLLYYGLLPSLNRTLNASVGGTPPSSRRFGLMINAVPHCRTLQSLFPWLLQALGDGGIGSGCYSVAFSSSVELTLTPVTSADLLLETGRAVASNLINLSLDFCNGDMPGDWGQPYGSEIFFVTKFATATILRGGDAAGSSPPARGFDWWTASSPPPPTLYDNGYGYSSSGGWYYDPNYGLTYGRRRLLSLLEEDAASGRDRSLLAADSYGNGGGGSDSEEGFMSVFADAMRESGAAGRAIADGAHKPGGDGHDITISRLRCGSAGGSGVGSGLSGIWRRLLSTLRLRGGGEEAVAAGERAPAAVARSHRRRRHRGRYLMQSGTNSTNSSNLYVVLANRSTDSTGRVLRGRPEAGVAPNGDLGSICDDNFSEGSAAVICRQLGYPGGGLAYSSAVFGDATRPFILDELNCTGLESNIGRCRSNPLWTHNCFPNEAAGVVCFPSFNVSSYCADVVANVPRVYPTPTNTTPDPSTWSRDQRLQRCGELMGLAAAASTLVGYKFPGQYISYREVQSYACGRENVVPAMTAWVAAWRREVAASGCTELIVPYLWMQRLGGTVPTAPSPPPVSFNTSAFRRPPPPPLPPAPPSRNNDSCPTAMAVWPTPADRAASDAAAPYGTPAVPAPTTYMILDYVSAPSSTSGSSGSTNSSVSSPLDMTCTPPSAWLAAGGAPSRYVRSSNGGSSSVARGPAPSTFNSSFRSPPPSRAPPPPFGYSFGFPPPPSRFGNNISSPSSSTFNSSISGAGRRLFRRALVDATLGAAVTATTGAPAPPPPPPPPPPLSAAAASLLRYGASGAMWASASAAFASVWSPRDLVNVSTLTRTLARGGPSWLPSRLSDRRHLLSTLELFSRPGGIDLVSSGILDTVRWALASLPSPPPPPDANRPPRPPSPPPFRWTDIGDIKDVAVTDAAPPRPPLRNIVSGGLSDGGSNSPSPPAPPSPPSPPPPGPRAPLSPLAAAMPLKPTCVAYDSSWTQADGFRSDFAMLDFLASNAASSDGGRDGWGQQVSQTETELLYCNARQELKTRHTVSGIAITGLGLAGSAVSTVRALLGGARPFNGTAAIPAANLAFLDLSGNALTGGVPAIPVPVLHVNLSSNRLSGDLQNQLKNNLTAAAFTATLVLDLSNNGFTGQLPTRIDVAAPATNSSAWGALLTSAVRIDFSGNGFTGSLPADWAPLLAQMDLVVSRNPGLTGGVPAEWIAAARGLPPCGDGGSGPFSLGSLITATAPPPSSPPSPAPGGGEAALGDSASSNPPRQGALLIDLSGCTGLTGRFTHTADFSTLRVRGTQLQLDWNKLPAAERKWTYVVDRVARDHMDFEQVAYRKSGISNVLTRASLLDPDEVMLVCDAIDEQRNAERRTAISAVGSSTGSSTGSSSTSGGSSIGGDATVVVAVTEPWPRVRNYLEVHDSYTEWQTDPAVWCYGGAEARGIVALKVWLPVIIISVLACGVALPAHYIRERVRNRAAARRAAWKQQQQQQQQQNQLAESKDGKKRPVNTLAAPKGRFTRAWHKFKGVMVPVIDVVEPRLVLALYWVDLISDIVFIAGYKGWNRQPAPAIAVIVILLANLTAGWVLHLIHLRKQLGDGPAGGEGWSVLRCIVVGILTAPFGIALEWLWNGFLTVVTCVTTWHAVAKGDLKAHVTAVQRITRGWPLLLSYEANIQIFETTVLLEPVSESLPQAIVQTTCYVVGRNAGMVILTPIFLFSAILQAISICKCCLVLAWRAYKSGSWTAVLTLQDEGAGKSFSMEDKEEDSDDDKNNKKKGEGKGEGDGEGSDGAGSGAVEGGAGGGGGGAKGGKQSPHCSRATTSSVSGTLTAMSSSGLQASGPPPPPPVQPPPPPSNAQVANFAGVSAFLNQQQQMAAQMQMPMQMQAPPPAMVVAASAPPFAPPPPLQPMGPMLMFPSAVAPVPQPPQSALLQPMPFSAPQPSASPVTKGATAWGLRDWASLAAAASSRFTDGFAEAQEGEEEAAEVEAEAAGEAEQAEAQAADTEQGVVAAHDIAIQFAPAAYSTPAPPSQQPMQALPMQAPPMQQQQQQQQQPVELPLGYSPLTAHLHGYRAPGPAPDSAAEDGTSSLRGAWSAMRGMWRGGRN</sequence>
<feature type="compositionally biased region" description="Pro residues" evidence="10">
    <location>
        <begin position="1973"/>
        <end position="1987"/>
    </location>
</feature>
<feature type="transmembrane region" description="Helical" evidence="11">
    <location>
        <begin position="1582"/>
        <end position="1603"/>
    </location>
</feature>
<dbReference type="SUPFAM" id="SSF56487">
    <property type="entry name" value="SRCR-like"/>
    <property type="match status" value="1"/>
</dbReference>
<dbReference type="EMBL" id="CM008965">
    <property type="protein sequence ID" value="PNW83961.1"/>
    <property type="molecule type" value="Genomic_DNA"/>
</dbReference>
<dbReference type="InterPro" id="IPR032675">
    <property type="entry name" value="LRR_dom_sf"/>
</dbReference>
<dbReference type="RefSeq" id="XP_042925130.1">
    <property type="nucleotide sequence ID" value="XM_043061649.1"/>
</dbReference>
<feature type="compositionally biased region" description="Low complexity" evidence="10">
    <location>
        <begin position="1618"/>
        <end position="1632"/>
    </location>
</feature>
<dbReference type="InterPro" id="IPR001190">
    <property type="entry name" value="SRCR"/>
</dbReference>
<evidence type="ECO:0000256" key="4">
    <source>
        <dbReference type="ARBA" id="ARBA00022729"/>
    </source>
</evidence>
<evidence type="ECO:0000256" key="8">
    <source>
        <dbReference type="ARBA" id="ARBA00023157"/>
    </source>
</evidence>
<keyword evidence="3 11" id="KW-0812">Transmembrane</keyword>
<dbReference type="KEGG" id="cre:CHLRE_04g214000v5"/>
<feature type="region of interest" description="Disordered" evidence="10">
    <location>
        <begin position="2156"/>
        <end position="2187"/>
    </location>
</feature>
<feature type="compositionally biased region" description="Low complexity" evidence="10">
    <location>
        <begin position="2165"/>
        <end position="2187"/>
    </location>
</feature>
<keyword evidence="4" id="KW-0732">Signal</keyword>
<feature type="compositionally biased region" description="Pro residues" evidence="10">
    <location>
        <begin position="1374"/>
        <end position="1384"/>
    </location>
</feature>
<dbReference type="InParanoid" id="A0A2K3DTV2"/>
<feature type="compositionally biased region" description="Polar residues" evidence="10">
    <location>
        <begin position="1947"/>
        <end position="1970"/>
    </location>
</feature>
<feature type="compositionally biased region" description="Pro residues" evidence="10">
    <location>
        <begin position="848"/>
        <end position="859"/>
    </location>
</feature>
<evidence type="ECO:0000256" key="7">
    <source>
        <dbReference type="ARBA" id="ARBA00023136"/>
    </source>
</evidence>
<feature type="compositionally biased region" description="Pro residues" evidence="10">
    <location>
        <begin position="724"/>
        <end position="735"/>
    </location>
</feature>
<keyword evidence="6 11" id="KW-1133">Transmembrane helix</keyword>
<feature type="compositionally biased region" description="Low complexity" evidence="10">
    <location>
        <begin position="1512"/>
        <end position="1527"/>
    </location>
</feature>
<dbReference type="Gene3D" id="3.80.10.10">
    <property type="entry name" value="Ribonuclease Inhibitor"/>
    <property type="match status" value="1"/>
</dbReference>
<feature type="compositionally biased region" description="Low complexity" evidence="10">
    <location>
        <begin position="784"/>
        <end position="801"/>
    </location>
</feature>
<feature type="region of interest" description="Disordered" evidence="10">
    <location>
        <begin position="1020"/>
        <end position="1103"/>
    </location>
</feature>
<feature type="compositionally biased region" description="Pro residues" evidence="10">
    <location>
        <begin position="1021"/>
        <end position="1041"/>
    </location>
</feature>
<feature type="transmembrane region" description="Helical" evidence="11">
    <location>
        <begin position="1701"/>
        <end position="1720"/>
    </location>
</feature>
<feature type="region of interest" description="Disordered" evidence="10">
    <location>
        <begin position="710"/>
        <end position="747"/>
    </location>
</feature>
<dbReference type="GO" id="GO:0016020">
    <property type="term" value="C:membrane"/>
    <property type="evidence" value="ECO:0007669"/>
    <property type="project" value="UniProtKB-SubCell"/>
</dbReference>
<feature type="transmembrane region" description="Helical" evidence="11">
    <location>
        <begin position="28"/>
        <end position="50"/>
    </location>
</feature>
<dbReference type="SMART" id="SM00202">
    <property type="entry name" value="SR"/>
    <property type="match status" value="1"/>
</dbReference>
<dbReference type="PANTHER" id="PTHR48125:SF10">
    <property type="entry name" value="OS12G0136300 PROTEIN"/>
    <property type="match status" value="1"/>
</dbReference>
<evidence type="ECO:0000313" key="13">
    <source>
        <dbReference type="EMBL" id="PNW83961.1"/>
    </source>
</evidence>
<evidence type="ECO:0000256" key="11">
    <source>
        <dbReference type="SAM" id="Phobius"/>
    </source>
</evidence>
<dbReference type="FunFam" id="3.10.250.10:FF:000016">
    <property type="entry name" value="Scavenger receptor cysteine-rich protein type 12"/>
    <property type="match status" value="1"/>
</dbReference>
<proteinExistence type="predicted"/>